<name>A0ABW8RN60_9BACI</name>
<keyword evidence="3" id="KW-1185">Reference proteome</keyword>
<evidence type="ECO:0000313" key="3">
    <source>
        <dbReference type="Proteomes" id="UP001623041"/>
    </source>
</evidence>
<keyword evidence="1" id="KW-0812">Transmembrane</keyword>
<sequence>MLRAILRSPIFPMSLLIFITCYLVLSVMNTQALLAKLCSWISLILAFVWTILIKWHNNKNPKNRIKLTGFIPYEFREMDEGQQWVTFKACRNVYIYYSLAIPVVAFICYIFSKNIFVPLLSIGALGVGQYIVYWMTTFRLLNRT</sequence>
<dbReference type="RefSeq" id="WP_406582504.1">
    <property type="nucleotide sequence ID" value="NZ_JBJHQH010000019.1"/>
</dbReference>
<accession>A0ABW8RN60</accession>
<keyword evidence="1" id="KW-1133">Transmembrane helix</keyword>
<feature type="transmembrane region" description="Helical" evidence="1">
    <location>
        <begin position="93"/>
        <end position="112"/>
    </location>
</feature>
<evidence type="ECO:0000313" key="2">
    <source>
        <dbReference type="EMBL" id="MFK9094012.1"/>
    </source>
</evidence>
<feature type="transmembrane region" description="Helical" evidence="1">
    <location>
        <begin position="34"/>
        <end position="55"/>
    </location>
</feature>
<gene>
    <name evidence="2" type="ORF">ACJEBI_21395</name>
</gene>
<comment type="caution">
    <text evidence="2">The sequence shown here is derived from an EMBL/GenBank/DDBJ whole genome shotgun (WGS) entry which is preliminary data.</text>
</comment>
<organism evidence="2 3">
    <name type="scientific">Bacillus salipaludis</name>
    <dbReference type="NCBI Taxonomy" id="2547811"/>
    <lineage>
        <taxon>Bacteria</taxon>
        <taxon>Bacillati</taxon>
        <taxon>Bacillota</taxon>
        <taxon>Bacilli</taxon>
        <taxon>Bacillales</taxon>
        <taxon>Bacillaceae</taxon>
        <taxon>Bacillus</taxon>
    </lineage>
</organism>
<reference evidence="2 3" key="1">
    <citation type="submission" date="2024-11" db="EMBL/GenBank/DDBJ databases">
        <authorList>
            <person name="Lucas J.A."/>
        </authorList>
    </citation>
    <scope>NUCLEOTIDE SEQUENCE [LARGE SCALE GENOMIC DNA]</scope>
    <source>
        <strain evidence="2 3">Z 5.4</strain>
    </source>
</reference>
<keyword evidence="1" id="KW-0472">Membrane</keyword>
<dbReference type="EMBL" id="JBJHQH010000019">
    <property type="protein sequence ID" value="MFK9094012.1"/>
    <property type="molecule type" value="Genomic_DNA"/>
</dbReference>
<feature type="transmembrane region" description="Helical" evidence="1">
    <location>
        <begin position="9"/>
        <end position="28"/>
    </location>
</feature>
<protein>
    <submittedName>
        <fullName evidence="2">Uncharacterized protein</fullName>
    </submittedName>
</protein>
<dbReference type="Proteomes" id="UP001623041">
    <property type="component" value="Unassembled WGS sequence"/>
</dbReference>
<evidence type="ECO:0000256" key="1">
    <source>
        <dbReference type="SAM" id="Phobius"/>
    </source>
</evidence>
<feature type="transmembrane region" description="Helical" evidence="1">
    <location>
        <begin position="118"/>
        <end position="141"/>
    </location>
</feature>
<proteinExistence type="predicted"/>